<reference evidence="14" key="2">
    <citation type="submission" date="2021-01" db="EMBL/GenBank/DDBJ databases">
        <authorList>
            <person name="Schikora-Tamarit M.A."/>
        </authorList>
    </citation>
    <scope>NUCLEOTIDE SEQUENCE</scope>
    <source>
        <strain evidence="14">CBS6341</strain>
    </source>
</reference>
<dbReference type="Proteomes" id="UP000769528">
    <property type="component" value="Unassembled WGS sequence"/>
</dbReference>
<evidence type="ECO:0000259" key="13">
    <source>
        <dbReference type="Pfam" id="PF20259"/>
    </source>
</evidence>
<dbReference type="NCBIfam" id="TIGR00420">
    <property type="entry name" value="trmU"/>
    <property type="match status" value="1"/>
</dbReference>
<dbReference type="GO" id="GO:0016783">
    <property type="term" value="F:sulfurtransferase activity"/>
    <property type="evidence" value="ECO:0007669"/>
    <property type="project" value="InterPro"/>
</dbReference>
<comment type="similarity">
    <text evidence="2">Belongs to the MnmA/TRMU family.</text>
</comment>
<dbReference type="Gene3D" id="3.40.50.620">
    <property type="entry name" value="HUPs"/>
    <property type="match status" value="1"/>
</dbReference>
<dbReference type="EC" id="2.8.1.14" evidence="3"/>
<evidence type="ECO:0000256" key="9">
    <source>
        <dbReference type="ARBA" id="ARBA00022884"/>
    </source>
</evidence>
<dbReference type="CDD" id="cd01998">
    <property type="entry name" value="MnmA_TRMU-like"/>
    <property type="match status" value="1"/>
</dbReference>
<feature type="domain" description="tRNA-specific 2-thiouridylase MnmA-like central" evidence="13">
    <location>
        <begin position="230"/>
        <end position="299"/>
    </location>
</feature>
<keyword evidence="10" id="KW-1015">Disulfide bond</keyword>
<dbReference type="NCBIfam" id="NF001138">
    <property type="entry name" value="PRK00143.1"/>
    <property type="match status" value="1"/>
</dbReference>
<feature type="domain" description="tRNA-specific 2-thiouridylase MnmA-like C-terminal" evidence="12">
    <location>
        <begin position="332"/>
        <end position="388"/>
    </location>
</feature>
<keyword evidence="6" id="KW-0819">tRNA processing</keyword>
<dbReference type="InterPro" id="IPR046884">
    <property type="entry name" value="MnmA-like_central"/>
</dbReference>
<dbReference type="PANTHER" id="PTHR11933:SF5">
    <property type="entry name" value="MITOCHONDRIAL TRNA-SPECIFIC 2-THIOURIDYLASE 1"/>
    <property type="match status" value="1"/>
</dbReference>
<evidence type="ECO:0000256" key="2">
    <source>
        <dbReference type="ARBA" id="ARBA00006191"/>
    </source>
</evidence>
<evidence type="ECO:0000256" key="3">
    <source>
        <dbReference type="ARBA" id="ARBA00011953"/>
    </source>
</evidence>
<proteinExistence type="inferred from homology"/>
<dbReference type="InterPro" id="IPR023382">
    <property type="entry name" value="MnmA-like_central_sf"/>
</dbReference>
<comment type="catalytic activity">
    <reaction evidence="11">
        <text>5-taurinomethyluridine(34) in tRNA + S-sulfanyl-L-cysteinyl-[protein] + AH2 + ATP = 5-taurinomethyl-2-thiouridine(34) in tRNA + L-cysteinyl-[protein] + A + AMP + diphosphate + H(+)</text>
        <dbReference type="Rhea" id="RHEA:47040"/>
        <dbReference type="Rhea" id="RHEA-COMP:10131"/>
        <dbReference type="Rhea" id="RHEA-COMP:11726"/>
        <dbReference type="Rhea" id="RHEA-COMP:11732"/>
        <dbReference type="Rhea" id="RHEA-COMP:11733"/>
        <dbReference type="ChEBI" id="CHEBI:13193"/>
        <dbReference type="ChEBI" id="CHEBI:15378"/>
        <dbReference type="ChEBI" id="CHEBI:17499"/>
        <dbReference type="ChEBI" id="CHEBI:29950"/>
        <dbReference type="ChEBI" id="CHEBI:30616"/>
        <dbReference type="ChEBI" id="CHEBI:33019"/>
        <dbReference type="ChEBI" id="CHEBI:61963"/>
        <dbReference type="ChEBI" id="CHEBI:87171"/>
        <dbReference type="ChEBI" id="CHEBI:87172"/>
        <dbReference type="ChEBI" id="CHEBI:456215"/>
        <dbReference type="EC" id="2.8.1.14"/>
    </reaction>
</comment>
<evidence type="ECO:0000256" key="11">
    <source>
        <dbReference type="ARBA" id="ARBA00049564"/>
    </source>
</evidence>
<dbReference type="GO" id="GO:0002143">
    <property type="term" value="P:tRNA wobble position uridine thiolation"/>
    <property type="evidence" value="ECO:0007669"/>
    <property type="project" value="TreeGrafter"/>
</dbReference>
<keyword evidence="9" id="KW-0694">RNA-binding</keyword>
<dbReference type="Pfam" id="PF20259">
    <property type="entry name" value="tRNA_Me_trans_M"/>
    <property type="match status" value="1"/>
</dbReference>
<dbReference type="GO" id="GO:0005739">
    <property type="term" value="C:mitochondrion"/>
    <property type="evidence" value="ECO:0007669"/>
    <property type="project" value="TreeGrafter"/>
</dbReference>
<dbReference type="InterPro" id="IPR046885">
    <property type="entry name" value="MnmA-like_C"/>
</dbReference>
<dbReference type="GO" id="GO:0005524">
    <property type="term" value="F:ATP binding"/>
    <property type="evidence" value="ECO:0007669"/>
    <property type="project" value="UniProtKB-KW"/>
</dbReference>
<dbReference type="PANTHER" id="PTHR11933">
    <property type="entry name" value="TRNA 5-METHYLAMINOMETHYL-2-THIOURIDYLATE -METHYLTRANSFERASE"/>
    <property type="match status" value="1"/>
</dbReference>
<accession>A0A9P8PXD2</accession>
<name>A0A9P8PXD2_9ASCO</name>
<evidence type="ECO:0000256" key="6">
    <source>
        <dbReference type="ARBA" id="ARBA00022694"/>
    </source>
</evidence>
<keyword evidence="15" id="KW-1185">Reference proteome</keyword>
<dbReference type="OrthoDB" id="3685at2759"/>
<dbReference type="FunFam" id="3.40.50.620:FF:000115">
    <property type="entry name" value="tRNA-specific 2-thiouridylase MnmA"/>
    <property type="match status" value="1"/>
</dbReference>
<protein>
    <recommendedName>
        <fullName evidence="3">tRNA-5-taurinomethyluridine 2-sulfurtransferase</fullName>
        <ecNumber evidence="3">2.8.1.14</ecNumber>
    </recommendedName>
</protein>
<keyword evidence="4" id="KW-0820">tRNA-binding</keyword>
<keyword evidence="8" id="KW-0067">ATP-binding</keyword>
<dbReference type="SUPFAM" id="SSF52402">
    <property type="entry name" value="Adenine nucleotide alpha hydrolases-like"/>
    <property type="match status" value="1"/>
</dbReference>
<evidence type="ECO:0000256" key="5">
    <source>
        <dbReference type="ARBA" id="ARBA00022679"/>
    </source>
</evidence>
<evidence type="ECO:0000256" key="1">
    <source>
        <dbReference type="ARBA" id="ARBA00003986"/>
    </source>
</evidence>
<dbReference type="Gene3D" id="2.40.30.10">
    <property type="entry name" value="Translation factors"/>
    <property type="match status" value="1"/>
</dbReference>
<evidence type="ECO:0000256" key="7">
    <source>
        <dbReference type="ARBA" id="ARBA00022741"/>
    </source>
</evidence>
<comment type="function">
    <text evidence="1">Catalyzes the 2-thiolation of uridine at the wobble position (U34) of mitochondrial tRNA(Lys), tRNA(Glu) and tRNA(Gln). Required for the formation of 5-taurinomethyl-2-thiouridine (tm5s2U) of mitochondrial tRNA(Lys), tRNA(Glu), and tRNA(Gln) at the wobble position. ATP is required to activate the C2 atom of the wobble base.</text>
</comment>
<dbReference type="EMBL" id="JAEUBF010000322">
    <property type="protein sequence ID" value="KAH3679345.1"/>
    <property type="molecule type" value="Genomic_DNA"/>
</dbReference>
<evidence type="ECO:0000259" key="12">
    <source>
        <dbReference type="Pfam" id="PF20258"/>
    </source>
</evidence>
<dbReference type="Pfam" id="PF20258">
    <property type="entry name" value="tRNA_Me_trans_C"/>
    <property type="match status" value="1"/>
</dbReference>
<dbReference type="GO" id="GO:0000049">
    <property type="term" value="F:tRNA binding"/>
    <property type="evidence" value="ECO:0007669"/>
    <property type="project" value="UniProtKB-KW"/>
</dbReference>
<comment type="caution">
    <text evidence="14">The sequence shown here is derived from an EMBL/GenBank/DDBJ whole genome shotgun (WGS) entry which is preliminary data.</text>
</comment>
<dbReference type="AlphaFoldDB" id="A0A9P8PXD2"/>
<dbReference type="InterPro" id="IPR004506">
    <property type="entry name" value="MnmA-like"/>
</dbReference>
<keyword evidence="5" id="KW-0808">Transferase</keyword>
<gene>
    <name evidence="14" type="ORF">WICMUC_001085</name>
</gene>
<organism evidence="14 15">
    <name type="scientific">Wickerhamomyces mucosus</name>
    <dbReference type="NCBI Taxonomy" id="1378264"/>
    <lineage>
        <taxon>Eukaryota</taxon>
        <taxon>Fungi</taxon>
        <taxon>Dikarya</taxon>
        <taxon>Ascomycota</taxon>
        <taxon>Saccharomycotina</taxon>
        <taxon>Saccharomycetes</taxon>
        <taxon>Phaffomycetales</taxon>
        <taxon>Wickerhamomycetaceae</taxon>
        <taxon>Wickerhamomyces</taxon>
    </lineage>
</organism>
<keyword evidence="7" id="KW-0547">Nucleotide-binding</keyword>
<reference evidence="14" key="1">
    <citation type="journal article" date="2021" name="Open Biol.">
        <title>Shared evolutionary footprints suggest mitochondrial oxidative damage underlies multiple complex I losses in fungi.</title>
        <authorList>
            <person name="Schikora-Tamarit M.A."/>
            <person name="Marcet-Houben M."/>
            <person name="Nosek J."/>
            <person name="Gabaldon T."/>
        </authorList>
    </citation>
    <scope>NUCLEOTIDE SEQUENCE</scope>
    <source>
        <strain evidence="14">CBS6341</strain>
    </source>
</reference>
<evidence type="ECO:0000256" key="10">
    <source>
        <dbReference type="ARBA" id="ARBA00023157"/>
    </source>
</evidence>
<dbReference type="InterPro" id="IPR014729">
    <property type="entry name" value="Rossmann-like_a/b/a_fold"/>
</dbReference>
<evidence type="ECO:0000313" key="15">
    <source>
        <dbReference type="Proteomes" id="UP000769528"/>
    </source>
</evidence>
<evidence type="ECO:0000256" key="8">
    <source>
        <dbReference type="ARBA" id="ARBA00022840"/>
    </source>
</evidence>
<sequence length="392" mass="45201">MYQRALSTIKGRIPSGYKQLQPSKKDLIIVAMSSGVDSSVAASFYKDFPNVQGIFMQNWNQLDSNRCLEKDFNDVLKIGEQLKIPIDLCNFEKDYWLNVFEPMINSYSQGITPNPDINCNRFVKFGRLINYIEKKYQNKDYWLVTGHYSRVLENLRTGKMELLKGYYKQKDQSYYLSQINNKVLNKLLLPIGHFTKPEIRDIASELDLYTAKKPDSTGLCFVNPSQGKFNDFLRQFIEEKPGSIKTKDGKVWGKHEGLWSYTRGQKLRGISLPQGDINYRGSWYISEKNILKNEIIIVQGVNNEELFDQQVYIEGFVPLDEGIDIGNVPIDELRVQYRSLQKSVKLSEVINLGSGKFLFKFKDPRRAVAVGQYLCVYHFDRCLGSGIIHATE</sequence>
<dbReference type="Gene3D" id="2.30.30.280">
    <property type="entry name" value="Adenine nucleotide alpha hydrolases-like domains"/>
    <property type="match status" value="1"/>
</dbReference>
<dbReference type="Pfam" id="PF03054">
    <property type="entry name" value="tRNA_Me_trans"/>
    <property type="match status" value="1"/>
</dbReference>
<evidence type="ECO:0000256" key="4">
    <source>
        <dbReference type="ARBA" id="ARBA00022555"/>
    </source>
</evidence>
<evidence type="ECO:0000313" key="14">
    <source>
        <dbReference type="EMBL" id="KAH3679345.1"/>
    </source>
</evidence>